<evidence type="ECO:0000313" key="3">
    <source>
        <dbReference type="Proteomes" id="UP000217258"/>
    </source>
</evidence>
<protein>
    <recommendedName>
        <fullName evidence="1">Schlafen AlbA-2 domain-containing protein</fullName>
    </recommendedName>
</protein>
<name>A0ABM6N4I0_9GAMM</name>
<dbReference type="EMBL" id="CP011030">
    <property type="protein sequence ID" value="ATC91145.1"/>
    <property type="molecule type" value="Genomic_DNA"/>
</dbReference>
<keyword evidence="3" id="KW-1185">Reference proteome</keyword>
<gene>
    <name evidence="2" type="ORF">PISS_a2315</name>
</gene>
<proteinExistence type="predicted"/>
<organism evidence="2 3">
    <name type="scientific">Pseudoalteromonas issachenkonii</name>
    <dbReference type="NCBI Taxonomy" id="152297"/>
    <lineage>
        <taxon>Bacteria</taxon>
        <taxon>Pseudomonadati</taxon>
        <taxon>Pseudomonadota</taxon>
        <taxon>Gammaproteobacteria</taxon>
        <taxon>Alteromonadales</taxon>
        <taxon>Pseudoalteromonadaceae</taxon>
        <taxon>Pseudoalteromonas</taxon>
    </lineage>
</organism>
<evidence type="ECO:0000259" key="1">
    <source>
        <dbReference type="Pfam" id="PF04326"/>
    </source>
</evidence>
<dbReference type="InterPro" id="IPR038461">
    <property type="entry name" value="Schlafen_AlbA_2_dom_sf"/>
</dbReference>
<dbReference type="PANTHER" id="PTHR12155">
    <property type="entry name" value="SCHLAFEN"/>
    <property type="match status" value="1"/>
</dbReference>
<accession>A0ABM6N4I0</accession>
<sequence length="254" mass="28700">MIINKNWDLQNAFDAINAVYYPGGLQSGPQRNRKIESWGQLVGKEQAIAQLDSLLQEHGTLSKLSKAIRMSPRSINQLRIFFESLPDQFELTTQSENYQFVEGKKCLLEEDLTHEFKEVKGLSPTNSIQNQVDEYIIAFLNSSGGSIFWGICDDGVVKCLKLNTNQKDEINKVINAKINVIQPSIDPTKIRIIFHLVLGVESGFVLEVKVPKSNNPKLFFNSSGKTWVRVNGCKQKLQGLALQDYIIERMQPSL</sequence>
<dbReference type="PANTHER" id="PTHR12155:SF41">
    <property type="entry name" value="SCHLAFEN ALBA-2 DOMAIN-CONTAINING PROTEIN"/>
    <property type="match status" value="1"/>
</dbReference>
<dbReference type="RefSeq" id="WP_058155010.1">
    <property type="nucleotide sequence ID" value="NZ_CP011030.1"/>
</dbReference>
<feature type="domain" description="Schlafen AlbA-2" evidence="1">
    <location>
        <begin position="110"/>
        <end position="237"/>
    </location>
</feature>
<evidence type="ECO:0000313" key="2">
    <source>
        <dbReference type="EMBL" id="ATC91145.1"/>
    </source>
</evidence>
<dbReference type="Pfam" id="PF04326">
    <property type="entry name" value="SLFN_AlbA_2"/>
    <property type="match status" value="1"/>
</dbReference>
<reference evidence="2 3" key="1">
    <citation type="submission" date="2015-06" db="EMBL/GenBank/DDBJ databases">
        <authorList>
            <person name="Xie B.-B."/>
            <person name="Rong J.-C."/>
            <person name="Qin Q.-L."/>
            <person name="Zhang Y.-Z."/>
        </authorList>
    </citation>
    <scope>NUCLEOTIDE SEQUENCE [LARGE SCALE GENOMIC DNA]</scope>
    <source>
        <strain evidence="2 3">KMM 3549</strain>
    </source>
</reference>
<dbReference type="Gene3D" id="3.30.950.30">
    <property type="entry name" value="Schlafen, AAA domain"/>
    <property type="match status" value="1"/>
</dbReference>
<dbReference type="InterPro" id="IPR029684">
    <property type="entry name" value="Schlafen"/>
</dbReference>
<dbReference type="Proteomes" id="UP000217258">
    <property type="component" value="Chromosome I"/>
</dbReference>
<dbReference type="InterPro" id="IPR007421">
    <property type="entry name" value="Schlafen_AlbA_2_dom"/>
</dbReference>